<dbReference type="EMBL" id="FOZC01000003">
    <property type="protein sequence ID" value="SFR70634.1"/>
    <property type="molecule type" value="Genomic_DNA"/>
</dbReference>
<dbReference type="InterPro" id="IPR011004">
    <property type="entry name" value="Trimer_LpxA-like_sf"/>
</dbReference>
<dbReference type="PANTHER" id="PTHR43300">
    <property type="entry name" value="ACETYLTRANSFERASE"/>
    <property type="match status" value="1"/>
</dbReference>
<accession>A0A1I6IV62</accession>
<dbReference type="Proteomes" id="UP000214760">
    <property type="component" value="Unassembled WGS sequence"/>
</dbReference>
<dbReference type="InterPro" id="IPR050179">
    <property type="entry name" value="Trans_hexapeptide_repeat"/>
</dbReference>
<dbReference type="Gene3D" id="2.160.10.10">
    <property type="entry name" value="Hexapeptide repeat proteins"/>
    <property type="match status" value="1"/>
</dbReference>
<proteinExistence type="predicted"/>
<keyword evidence="1" id="KW-0808">Transferase</keyword>
<protein>
    <submittedName>
        <fullName evidence="1">Virginiamycin A acetyltransferase</fullName>
    </submittedName>
</protein>
<dbReference type="PANTHER" id="PTHR43300:SF11">
    <property type="entry name" value="ACETYLTRANSFERASE RV3034C-RELATED"/>
    <property type="match status" value="1"/>
</dbReference>
<organism evidence="1 2">
    <name type="scientific">[Clostridium] aminophilum</name>
    <dbReference type="NCBI Taxonomy" id="1526"/>
    <lineage>
        <taxon>Bacteria</taxon>
        <taxon>Bacillati</taxon>
        <taxon>Bacillota</taxon>
        <taxon>Clostridia</taxon>
        <taxon>Lachnospirales</taxon>
        <taxon>Lachnospiraceae</taxon>
    </lineage>
</organism>
<dbReference type="SUPFAM" id="SSF51161">
    <property type="entry name" value="Trimeric LpxA-like enzymes"/>
    <property type="match status" value="1"/>
</dbReference>
<name>A0A1I6IV62_9FIRM</name>
<dbReference type="CDD" id="cd03349">
    <property type="entry name" value="LbH_XAT"/>
    <property type="match status" value="1"/>
</dbReference>
<dbReference type="GO" id="GO:0016740">
    <property type="term" value="F:transferase activity"/>
    <property type="evidence" value="ECO:0007669"/>
    <property type="project" value="UniProtKB-KW"/>
</dbReference>
<gene>
    <name evidence="1" type="ORF">SAMN02910262_00912</name>
</gene>
<evidence type="ECO:0000313" key="1">
    <source>
        <dbReference type="EMBL" id="SFR70634.1"/>
    </source>
</evidence>
<evidence type="ECO:0000313" key="2">
    <source>
        <dbReference type="Proteomes" id="UP000214760"/>
    </source>
</evidence>
<sequence>MINNVSIMPNEINKYTEMVLSGFVGLEGFPLLTIDSDSYIVGVEIQSGLNFDPKAGRHQICIGKGCALAEGITFMVDLNHDYRSIAMGEWSFLKDVRHDLKVHRKGTIIIQNDVWIGHGATIMSGVTLHNGCVVAANSVVTKDVPPYAIVGGNPARVIRYRFENEVIDGLQKIAWWDWPIDQKLDRKKDFDLEPKDFVNKYLLPKEIRRYENNSGRKVVLLIPDVYSKFPLWPQILEKFLSKDRNELELLIYLSENETSDDVEELIYEELKKYDSNCYVTLQFGKDISEQELFEYADYYITTRHKDCVHHTSLCDLYGVEILYGTDEIL</sequence>
<dbReference type="Pfam" id="PF00132">
    <property type="entry name" value="Hexapep"/>
    <property type="match status" value="1"/>
</dbReference>
<reference evidence="1 2" key="1">
    <citation type="submission" date="2016-10" db="EMBL/GenBank/DDBJ databases">
        <authorList>
            <person name="de Groot N.N."/>
        </authorList>
    </citation>
    <scope>NUCLEOTIDE SEQUENCE [LARGE SCALE GENOMIC DNA]</scope>
    <source>
        <strain evidence="1 2">F</strain>
    </source>
</reference>
<dbReference type="AlphaFoldDB" id="A0A1I6IV62"/>
<dbReference type="InterPro" id="IPR001451">
    <property type="entry name" value="Hexapep"/>
</dbReference>
<dbReference type="RefSeq" id="WP_051684561.1">
    <property type="nucleotide sequence ID" value="NZ_FOZC01000003.1"/>
</dbReference>